<evidence type="ECO:0000313" key="1">
    <source>
        <dbReference type="EMBL" id="JAD53210.1"/>
    </source>
</evidence>
<name>A0A0A9AWD2_ARUDO</name>
<protein>
    <submittedName>
        <fullName evidence="1">Uncharacterized protein</fullName>
    </submittedName>
</protein>
<reference evidence="1" key="1">
    <citation type="submission" date="2014-09" db="EMBL/GenBank/DDBJ databases">
        <authorList>
            <person name="Magalhaes I.L.F."/>
            <person name="Oliveira U."/>
            <person name="Santos F.R."/>
            <person name="Vidigal T.H.D.A."/>
            <person name="Brescovit A.D."/>
            <person name="Santos A.J."/>
        </authorList>
    </citation>
    <scope>NUCLEOTIDE SEQUENCE</scope>
    <source>
        <tissue evidence="1">Shoot tissue taken approximately 20 cm above the soil surface</tissue>
    </source>
</reference>
<organism evidence="1">
    <name type="scientific">Arundo donax</name>
    <name type="common">Giant reed</name>
    <name type="synonym">Donax arundinaceus</name>
    <dbReference type="NCBI Taxonomy" id="35708"/>
    <lineage>
        <taxon>Eukaryota</taxon>
        <taxon>Viridiplantae</taxon>
        <taxon>Streptophyta</taxon>
        <taxon>Embryophyta</taxon>
        <taxon>Tracheophyta</taxon>
        <taxon>Spermatophyta</taxon>
        <taxon>Magnoliopsida</taxon>
        <taxon>Liliopsida</taxon>
        <taxon>Poales</taxon>
        <taxon>Poaceae</taxon>
        <taxon>PACMAD clade</taxon>
        <taxon>Arundinoideae</taxon>
        <taxon>Arundineae</taxon>
        <taxon>Arundo</taxon>
    </lineage>
</organism>
<reference evidence="1" key="2">
    <citation type="journal article" date="2015" name="Data Brief">
        <title>Shoot transcriptome of the giant reed, Arundo donax.</title>
        <authorList>
            <person name="Barrero R.A."/>
            <person name="Guerrero F.D."/>
            <person name="Moolhuijzen P."/>
            <person name="Goolsby J.A."/>
            <person name="Tidwell J."/>
            <person name="Bellgard S.E."/>
            <person name="Bellgard M.I."/>
        </authorList>
    </citation>
    <scope>NUCLEOTIDE SEQUENCE</scope>
    <source>
        <tissue evidence="1">Shoot tissue taken approximately 20 cm above the soil surface</tissue>
    </source>
</reference>
<dbReference type="AlphaFoldDB" id="A0A0A9AWD2"/>
<accession>A0A0A9AWD2</accession>
<sequence>MFAESMFIFPCTTILAALVPQRTATSLALL</sequence>
<proteinExistence type="predicted"/>
<dbReference type="EMBL" id="GBRH01244685">
    <property type="protein sequence ID" value="JAD53210.1"/>
    <property type="molecule type" value="Transcribed_RNA"/>
</dbReference>